<dbReference type="InterPro" id="IPR028216">
    <property type="entry name" value="DCAF16"/>
</dbReference>
<reference evidence="3" key="1">
    <citation type="submission" date="2009-11" db="EMBL/GenBank/DDBJ databases">
        <authorList>
            <consortium name="Porcine genome sequencing project"/>
        </authorList>
    </citation>
    <scope>NUCLEOTIDE SEQUENCE [LARGE SCALE GENOMIC DNA]</scope>
    <source>
        <strain evidence="3">Duroc</strain>
    </source>
</reference>
<reference evidence="2" key="4">
    <citation type="submission" date="2025-09" db="UniProtKB">
        <authorList>
            <consortium name="Ensembl"/>
        </authorList>
    </citation>
    <scope>IDENTIFICATION</scope>
</reference>
<dbReference type="FunCoup" id="A0A287BMS6">
    <property type="interactions" value="163"/>
</dbReference>
<dbReference type="InParanoid" id="A0A287BMS6"/>
<proteinExistence type="predicted"/>
<dbReference type="Bgee" id="ENSSSCG00000040393">
    <property type="expression patterns" value="Expressed in hippocampal formation and 33 other cell types or tissues"/>
</dbReference>
<reference evidence="2" key="3">
    <citation type="submission" date="2025-08" db="UniProtKB">
        <authorList>
            <consortium name="Ensembl"/>
        </authorList>
    </citation>
    <scope>IDENTIFICATION</scope>
</reference>
<reference evidence="2" key="2">
    <citation type="journal article" date="2020" name="Gigascience">
        <title>An improved pig reference genome sequence to enable pig genetics and genomics research.</title>
        <authorList>
            <person name="Warr A."/>
            <person name="Affara N."/>
            <person name="Aken B."/>
            <person name="Beiki H."/>
            <person name="Bickhart D.M."/>
            <person name="Billis K."/>
            <person name="Chow W."/>
            <person name="Eory L."/>
            <person name="Finlayson H.A."/>
            <person name="Flicek P."/>
            <person name="Giron C.G."/>
            <person name="Griffin D.K."/>
            <person name="Hall R."/>
            <person name="Hannum G."/>
            <person name="Hourlier T."/>
            <person name="Howe K."/>
            <person name="Hume D.A."/>
            <person name="Izuogu O."/>
            <person name="Kim K."/>
            <person name="Koren S."/>
            <person name="Liu H."/>
            <person name="Manchanda N."/>
            <person name="Martin F.J."/>
            <person name="Nonneman D.J."/>
            <person name="O'Connor R.E."/>
            <person name="Phillippy A.M."/>
            <person name="Rohrer G.A."/>
            <person name="Rosen B.D."/>
            <person name="Rund L.A."/>
            <person name="Sargent C.A."/>
            <person name="Schook L.B."/>
            <person name="Schroeder S.G."/>
            <person name="Schwartz A.S."/>
            <person name="Skinner B.M."/>
            <person name="Talbot R."/>
            <person name="Tseng E."/>
            <person name="Tuggle C.K."/>
            <person name="Watson M."/>
            <person name="Smith T.P.L."/>
            <person name="Archibald A.L."/>
        </authorList>
    </citation>
    <scope>NUCLEOTIDE SEQUENCE [LARGE SCALE GENOMIC DNA]</scope>
    <source>
        <strain evidence="2">Duroc</strain>
    </source>
</reference>
<evidence type="ECO:0000313" key="2">
    <source>
        <dbReference type="Ensembl" id="ENSSSCP00000057477.2"/>
    </source>
</evidence>
<sequence length="172" mass="19331">MGPRNPSPDPLSESESEEEENANYLNESSGEERDSSEEEDPVVSCLTPLESLAWQVKCLLKYSTTWKPLNRNSCTPVHILRGIGLRLSHCSHCVPKLEPISEWPPLASWGVPPFQKPLMNPSWLSRDHATLNGALQLATKQLSQTLSRATLIPEYLRQIPNSFYSSGLMEWT</sequence>
<keyword evidence="3" id="KW-1185">Reference proteome</keyword>
<dbReference type="PANTHER" id="PTHR16194:SF0">
    <property type="entry name" value="DDB1- AND CUL4-ASSOCIATED FACTOR 16"/>
    <property type="match status" value="1"/>
</dbReference>
<dbReference type="STRING" id="9823.ENSSSCP00000057477"/>
<protein>
    <submittedName>
        <fullName evidence="2">DDB1 and CUL4 associated factor 16</fullName>
    </submittedName>
</protein>
<dbReference type="GeneTree" id="ENSGT00390000012430"/>
<dbReference type="Pfam" id="PF15349">
    <property type="entry name" value="DCA16"/>
    <property type="match status" value="1"/>
</dbReference>
<evidence type="ECO:0000256" key="1">
    <source>
        <dbReference type="SAM" id="MobiDB-lite"/>
    </source>
</evidence>
<dbReference type="Reactome" id="R-SSC-8951664">
    <property type="pathway name" value="Neddylation"/>
</dbReference>
<dbReference type="Ensembl" id="ENSSSCT00000039454.2">
    <property type="protein sequence ID" value="ENSSSCP00000057477.2"/>
    <property type="gene ID" value="ENSSSCG00000040393.2"/>
</dbReference>
<name>A0A287BMS6_PIG</name>
<evidence type="ECO:0000313" key="3">
    <source>
        <dbReference type="Proteomes" id="UP000008227"/>
    </source>
</evidence>
<dbReference type="Proteomes" id="UP000008227">
    <property type="component" value="Chromosome 8"/>
</dbReference>
<dbReference type="PANTHER" id="PTHR16194">
    <property type="entry name" value="DDB1- AND CUL4-ASSOCIATED FACTOR 16"/>
    <property type="match status" value="1"/>
</dbReference>
<accession>A0A287BMS6</accession>
<gene>
    <name evidence="2" type="primary">DCAF16</name>
</gene>
<feature type="region of interest" description="Disordered" evidence="1">
    <location>
        <begin position="1"/>
        <end position="42"/>
    </location>
</feature>
<dbReference type="GO" id="GO:0080008">
    <property type="term" value="C:Cul4-RING E3 ubiquitin ligase complex"/>
    <property type="evidence" value="ECO:0000318"/>
    <property type="project" value="GO_Central"/>
</dbReference>
<feature type="compositionally biased region" description="Acidic residues" evidence="1">
    <location>
        <begin position="12"/>
        <end position="21"/>
    </location>
</feature>
<dbReference type="AlphaFoldDB" id="A0A287BMS6"/>
<organism evidence="2 3">
    <name type="scientific">Sus scrofa</name>
    <name type="common">Pig</name>
    <dbReference type="NCBI Taxonomy" id="9823"/>
    <lineage>
        <taxon>Eukaryota</taxon>
        <taxon>Metazoa</taxon>
        <taxon>Chordata</taxon>
        <taxon>Craniata</taxon>
        <taxon>Vertebrata</taxon>
        <taxon>Euteleostomi</taxon>
        <taxon>Mammalia</taxon>
        <taxon>Eutheria</taxon>
        <taxon>Laurasiatheria</taxon>
        <taxon>Artiodactyla</taxon>
        <taxon>Suina</taxon>
        <taxon>Suidae</taxon>
        <taxon>Sus</taxon>
    </lineage>
</organism>